<keyword evidence="3" id="KW-1185">Reference proteome</keyword>
<reference evidence="3" key="1">
    <citation type="journal article" date="2019" name="Int. J. Syst. Evol. Microbiol.">
        <title>The Global Catalogue of Microorganisms (GCM) 10K type strain sequencing project: providing services to taxonomists for standard genome sequencing and annotation.</title>
        <authorList>
            <consortium name="The Broad Institute Genomics Platform"/>
            <consortium name="The Broad Institute Genome Sequencing Center for Infectious Disease"/>
            <person name="Wu L."/>
            <person name="Ma J."/>
        </authorList>
    </citation>
    <scope>NUCLEOTIDE SEQUENCE [LARGE SCALE GENOMIC DNA]</scope>
    <source>
        <strain evidence="3">CCUG 42001</strain>
    </source>
</reference>
<dbReference type="RefSeq" id="WP_253053740.1">
    <property type="nucleotide sequence ID" value="NZ_JAMXWN010000005.1"/>
</dbReference>
<evidence type="ECO:0000313" key="2">
    <source>
        <dbReference type="EMBL" id="MFC6385114.1"/>
    </source>
</evidence>
<comment type="caution">
    <text evidence="2">The sequence shown here is derived from an EMBL/GenBank/DDBJ whole genome shotgun (WGS) entry which is preliminary data.</text>
</comment>
<organism evidence="2 3">
    <name type="scientific">Sporolactobacillus kofuensis</name>
    <dbReference type="NCBI Taxonomy" id="269672"/>
    <lineage>
        <taxon>Bacteria</taxon>
        <taxon>Bacillati</taxon>
        <taxon>Bacillota</taxon>
        <taxon>Bacilli</taxon>
        <taxon>Bacillales</taxon>
        <taxon>Sporolactobacillaceae</taxon>
        <taxon>Sporolactobacillus</taxon>
    </lineage>
</organism>
<dbReference type="Proteomes" id="UP001596267">
    <property type="component" value="Unassembled WGS sequence"/>
</dbReference>
<protein>
    <submittedName>
        <fullName evidence="2">Helix-turn-helix domain-containing protein</fullName>
    </submittedName>
</protein>
<gene>
    <name evidence="2" type="ORF">ACFP7A_00745</name>
</gene>
<evidence type="ECO:0000259" key="1">
    <source>
        <dbReference type="Pfam" id="PF12728"/>
    </source>
</evidence>
<dbReference type="Pfam" id="PF12728">
    <property type="entry name" value="HTH_17"/>
    <property type="match status" value="1"/>
</dbReference>
<name>A0ABW1WD74_9BACL</name>
<evidence type="ECO:0000313" key="3">
    <source>
        <dbReference type="Proteomes" id="UP001596267"/>
    </source>
</evidence>
<feature type="domain" description="Helix-turn-helix" evidence="1">
    <location>
        <begin position="111"/>
        <end position="151"/>
    </location>
</feature>
<accession>A0ABW1WD74</accession>
<dbReference type="EMBL" id="JBHSTQ010000001">
    <property type="protein sequence ID" value="MFC6385114.1"/>
    <property type="molecule type" value="Genomic_DNA"/>
</dbReference>
<sequence>MDKELRAVKFGQALSILDTLYNQLFNHKQQLLTKEKFDRFAQRPVDGLMELHKDVMQYAPQFKPSQGYLFKMLEEIISSLDDDEYTNDPLDPKFLYGYYKKNTDLDMLAGVDYAADILNLSPGTVKNKCASGEIPAKKIGKTWIMDKNDLIKIKGK</sequence>
<proteinExistence type="predicted"/>
<dbReference type="InterPro" id="IPR041657">
    <property type="entry name" value="HTH_17"/>
</dbReference>